<organism evidence="1 2">
    <name type="scientific">Mucilaginibacter paludis DSM 18603</name>
    <dbReference type="NCBI Taxonomy" id="714943"/>
    <lineage>
        <taxon>Bacteria</taxon>
        <taxon>Pseudomonadati</taxon>
        <taxon>Bacteroidota</taxon>
        <taxon>Sphingobacteriia</taxon>
        <taxon>Sphingobacteriales</taxon>
        <taxon>Sphingobacteriaceae</taxon>
        <taxon>Mucilaginibacter</taxon>
    </lineage>
</organism>
<dbReference type="STRING" id="714943.Mucpa_0089"/>
<protein>
    <submittedName>
        <fullName evidence="1">Tetracycline regulation of excision, RteC</fullName>
    </submittedName>
</protein>
<accession>H1YDV2</accession>
<sequence length="282" mass="33621">MEFVIALYQQLDQQLVRIETESHDVLEWSKQSYYAVEAAMQKLKEYIIAHDFKDAAEEIQFFKELKPKFYSRLIYYLRLFEIEANKPDGSLRARKKYLKKQLAKIKRYSVENNTFYKYYRSGATHMDEAYFTRARFDLLIGLDITYFDCDRHFCTSHDLKVSVMMANEHLVPYLEKCLQKLCDQASNVQMNPAEDLKLHWAETKTAFVELMYSLQSTGAFYNAKTKAKADIKDIARFFEIALNMELGNYYRLYYDITLRKKEPAPFLDKMKQEFLRRLDDPN</sequence>
<dbReference type="OrthoDB" id="790983at2"/>
<dbReference type="EMBL" id="CM001403">
    <property type="protein sequence ID" value="EHQ24292.1"/>
    <property type="molecule type" value="Genomic_DNA"/>
</dbReference>
<dbReference type="AlphaFoldDB" id="H1YDV2"/>
<evidence type="ECO:0000313" key="1">
    <source>
        <dbReference type="EMBL" id="EHQ24292.1"/>
    </source>
</evidence>
<name>H1YDV2_9SPHI</name>
<proteinExistence type="predicted"/>
<keyword evidence="2" id="KW-1185">Reference proteome</keyword>
<dbReference type="RefSeq" id="WP_008503827.1">
    <property type="nucleotide sequence ID" value="NZ_CM001403.1"/>
</dbReference>
<gene>
    <name evidence="1" type="ORF">Mucpa_0089</name>
</gene>
<dbReference type="InterPro" id="IPR018534">
    <property type="entry name" value="Tet_reg_excision_RteC"/>
</dbReference>
<dbReference type="Pfam" id="PF09357">
    <property type="entry name" value="RteC"/>
    <property type="match status" value="1"/>
</dbReference>
<evidence type="ECO:0000313" key="2">
    <source>
        <dbReference type="Proteomes" id="UP000002774"/>
    </source>
</evidence>
<dbReference type="Proteomes" id="UP000002774">
    <property type="component" value="Chromosome"/>
</dbReference>
<reference evidence="1" key="1">
    <citation type="submission" date="2011-09" db="EMBL/GenBank/DDBJ databases">
        <title>The permanent draft genome of Mucilaginibacter paludis DSM 18603.</title>
        <authorList>
            <consortium name="US DOE Joint Genome Institute (JGI-PGF)"/>
            <person name="Lucas S."/>
            <person name="Han J."/>
            <person name="Lapidus A."/>
            <person name="Bruce D."/>
            <person name="Goodwin L."/>
            <person name="Pitluck S."/>
            <person name="Peters L."/>
            <person name="Kyrpides N."/>
            <person name="Mavromatis K."/>
            <person name="Ivanova N."/>
            <person name="Mikhailova N."/>
            <person name="Held B."/>
            <person name="Detter J.C."/>
            <person name="Tapia R."/>
            <person name="Han C."/>
            <person name="Land M."/>
            <person name="Hauser L."/>
            <person name="Markowitz V."/>
            <person name="Cheng J.-F."/>
            <person name="Hugenholtz P."/>
            <person name="Woyke T."/>
            <person name="Wu D."/>
            <person name="Tindall B."/>
            <person name="Brambilla E."/>
            <person name="Klenk H.-P."/>
            <person name="Eisen J.A."/>
        </authorList>
    </citation>
    <scope>NUCLEOTIDE SEQUENCE [LARGE SCALE GENOMIC DNA]</scope>
    <source>
        <strain evidence="1">DSM 18603</strain>
    </source>
</reference>
<dbReference type="HOGENOM" id="CLU_079317_0_0_10"/>
<dbReference type="eggNOG" id="ENOG502ZAA7">
    <property type="taxonomic scope" value="Bacteria"/>
</dbReference>